<keyword evidence="6" id="KW-1185">Reference proteome</keyword>
<comment type="caution">
    <text evidence="5">The sequence shown here is derived from an EMBL/GenBank/DDBJ whole genome shotgun (WGS) entry which is preliminary data.</text>
</comment>
<dbReference type="GO" id="GO:0016618">
    <property type="term" value="F:hydroxypyruvate reductase [NAD(P)H] activity"/>
    <property type="evidence" value="ECO:0007669"/>
    <property type="project" value="TreeGrafter"/>
</dbReference>
<feature type="domain" description="D-isomer specific 2-hydroxyacid dehydrogenase NAD-binding" evidence="4">
    <location>
        <begin position="130"/>
        <end position="302"/>
    </location>
</feature>
<dbReference type="PROSITE" id="PS00671">
    <property type="entry name" value="D_2_HYDROXYACID_DH_3"/>
    <property type="match status" value="1"/>
</dbReference>
<dbReference type="EMBL" id="BMKA01000006">
    <property type="protein sequence ID" value="GGA29257.1"/>
    <property type="molecule type" value="Genomic_DNA"/>
</dbReference>
<protein>
    <submittedName>
        <fullName evidence="5">Phosphoglycerate dehydrogenase</fullName>
    </submittedName>
</protein>
<dbReference type="GO" id="GO:0051287">
    <property type="term" value="F:NAD binding"/>
    <property type="evidence" value="ECO:0007669"/>
    <property type="project" value="InterPro"/>
</dbReference>
<dbReference type="InterPro" id="IPR036291">
    <property type="entry name" value="NAD(P)-bd_dom_sf"/>
</dbReference>
<dbReference type="PANTHER" id="PTHR10996">
    <property type="entry name" value="2-HYDROXYACID DEHYDROGENASE-RELATED"/>
    <property type="match status" value="1"/>
</dbReference>
<evidence type="ECO:0000313" key="5">
    <source>
        <dbReference type="EMBL" id="GGA29257.1"/>
    </source>
</evidence>
<evidence type="ECO:0000259" key="4">
    <source>
        <dbReference type="Pfam" id="PF02826"/>
    </source>
</evidence>
<dbReference type="SUPFAM" id="SSF51735">
    <property type="entry name" value="NAD(P)-binding Rossmann-fold domains"/>
    <property type="match status" value="1"/>
</dbReference>
<accession>A0A916R2J0</accession>
<dbReference type="GO" id="GO:0005829">
    <property type="term" value="C:cytosol"/>
    <property type="evidence" value="ECO:0007669"/>
    <property type="project" value="TreeGrafter"/>
</dbReference>
<reference evidence="5" key="2">
    <citation type="submission" date="2020-09" db="EMBL/GenBank/DDBJ databases">
        <authorList>
            <person name="Sun Q."/>
            <person name="Zhou Y."/>
        </authorList>
    </citation>
    <scope>NUCLEOTIDE SEQUENCE</scope>
    <source>
        <strain evidence="5">CGMCC 1.15880</strain>
    </source>
</reference>
<dbReference type="InterPro" id="IPR006140">
    <property type="entry name" value="D-isomer_DH_NAD-bd"/>
</dbReference>
<dbReference type="AlphaFoldDB" id="A0A916R2J0"/>
<dbReference type="InterPro" id="IPR029753">
    <property type="entry name" value="D-isomer_DH_CS"/>
</dbReference>
<dbReference type="GO" id="GO:0030267">
    <property type="term" value="F:glyoxylate reductase (NADPH) activity"/>
    <property type="evidence" value="ECO:0007669"/>
    <property type="project" value="TreeGrafter"/>
</dbReference>
<name>A0A916R2J0_9RHOB</name>
<dbReference type="PANTHER" id="PTHR10996:SF283">
    <property type="entry name" value="GLYOXYLATE_HYDROXYPYRUVATE REDUCTASE B"/>
    <property type="match status" value="1"/>
</dbReference>
<gene>
    <name evidence="5" type="ORF">GCM10011498_33010</name>
</gene>
<evidence type="ECO:0000256" key="2">
    <source>
        <dbReference type="RuleBase" id="RU003719"/>
    </source>
</evidence>
<evidence type="ECO:0000259" key="3">
    <source>
        <dbReference type="Pfam" id="PF00389"/>
    </source>
</evidence>
<feature type="domain" description="D-isomer specific 2-hydroxyacid dehydrogenase catalytic" evidence="3">
    <location>
        <begin position="48"/>
        <end position="324"/>
    </location>
</feature>
<evidence type="ECO:0000256" key="1">
    <source>
        <dbReference type="ARBA" id="ARBA00023002"/>
    </source>
</evidence>
<dbReference type="Proteomes" id="UP000628017">
    <property type="component" value="Unassembled WGS sequence"/>
</dbReference>
<dbReference type="Pfam" id="PF02826">
    <property type="entry name" value="2-Hacid_dh_C"/>
    <property type="match status" value="1"/>
</dbReference>
<sequence>MAVRNVRDRQNQGFIMKNVLVTCPPMLGLIDEFTSYAAERGITLVPAKVTQVLSVEELVEKVPQYDGWIIGDDPATEAVFKAGKEGQLKAAVKWGIGVDNVDFAACKALDLPIINTPMMFGKEVSDIAVAYVIGLARHLFEINQSVRQDKAWPKPAGISLEGKKVGVVGLGDIGYNVCKRLLACDMDVVAYDPGVEGDAGLPALRRASWPEQTDTLDFLVFTCALNQHNFHMLNADVLNGAKDGIRIVNVARGPLIDESALISALQSGKVFSAALDVFEIEPLPDNSPLRDMPRCVFGTHNGSNTKDAVIRASHEAIDKIAGFLA</sequence>
<organism evidence="5 6">
    <name type="scientific">Neptunicoccus cionae</name>
    <dbReference type="NCBI Taxonomy" id="2035344"/>
    <lineage>
        <taxon>Bacteria</taxon>
        <taxon>Pseudomonadati</taxon>
        <taxon>Pseudomonadota</taxon>
        <taxon>Alphaproteobacteria</taxon>
        <taxon>Rhodobacterales</taxon>
        <taxon>Paracoccaceae</taxon>
        <taxon>Neptunicoccus</taxon>
    </lineage>
</organism>
<dbReference type="Pfam" id="PF00389">
    <property type="entry name" value="2-Hacid_dh"/>
    <property type="match status" value="1"/>
</dbReference>
<dbReference type="SUPFAM" id="SSF52283">
    <property type="entry name" value="Formate/glycerate dehydrogenase catalytic domain-like"/>
    <property type="match status" value="1"/>
</dbReference>
<proteinExistence type="inferred from homology"/>
<dbReference type="InterPro" id="IPR050223">
    <property type="entry name" value="D-isomer_2-hydroxyacid_DH"/>
</dbReference>
<dbReference type="InterPro" id="IPR006139">
    <property type="entry name" value="D-isomer_2_OHA_DH_cat_dom"/>
</dbReference>
<dbReference type="Gene3D" id="3.40.50.720">
    <property type="entry name" value="NAD(P)-binding Rossmann-like Domain"/>
    <property type="match status" value="2"/>
</dbReference>
<reference evidence="5" key="1">
    <citation type="journal article" date="2014" name="Int. J. Syst. Evol. Microbiol.">
        <title>Complete genome sequence of Corynebacterium casei LMG S-19264T (=DSM 44701T), isolated from a smear-ripened cheese.</title>
        <authorList>
            <consortium name="US DOE Joint Genome Institute (JGI-PGF)"/>
            <person name="Walter F."/>
            <person name="Albersmeier A."/>
            <person name="Kalinowski J."/>
            <person name="Ruckert C."/>
        </authorList>
    </citation>
    <scope>NUCLEOTIDE SEQUENCE</scope>
    <source>
        <strain evidence="5">CGMCC 1.15880</strain>
    </source>
</reference>
<evidence type="ECO:0000313" key="6">
    <source>
        <dbReference type="Proteomes" id="UP000628017"/>
    </source>
</evidence>
<comment type="similarity">
    <text evidence="2">Belongs to the D-isomer specific 2-hydroxyacid dehydrogenase family.</text>
</comment>
<keyword evidence="1 2" id="KW-0560">Oxidoreductase</keyword>